<feature type="region of interest" description="Disordered" evidence="1">
    <location>
        <begin position="311"/>
        <end position="330"/>
    </location>
</feature>
<feature type="region of interest" description="Disordered" evidence="1">
    <location>
        <begin position="1"/>
        <end position="53"/>
    </location>
</feature>
<dbReference type="OrthoDB" id="4013061at2759"/>
<accession>G3AS01</accession>
<dbReference type="RefSeq" id="XP_007376628.1">
    <property type="nucleotide sequence ID" value="XM_007376566.1"/>
</dbReference>
<dbReference type="InParanoid" id="G3AS01"/>
<evidence type="ECO:0000313" key="2">
    <source>
        <dbReference type="EMBL" id="EGW31850.1"/>
    </source>
</evidence>
<sequence>MSVDSCNSETFDNNIGNLPNKNLTMTSKVLHTSGGTPSSSSIATTTNGVTNTNNIPILNDNHAPRDIRHTIQTHTVAASGTTAGAAAAAAATVLLPPDLTPSYPYDEPDEDEYNMHIGTQPPPRIYTDEHPEPELLPTTVGRDSQGRIIPSTSTISLLSLNQQPDMSMTSPKIIVSNPPVFIDRKNSFGQLRNLINHKRLQPYQKMNSPNEYTFMTTTTQSIPIQEEHVLQPPSPNLDPVSLGGSPSRFWLNSPTITKSLSKTQLQYTQNTQTLHSYQKQQQFHPLAPIPQSVELPMQQTDSELYINIQHRNGSHSPTLDPVQTPSEDPPMTPLSLNRAVNGYSTDYFNLDSVMQKNKEDEANY</sequence>
<feature type="compositionally biased region" description="Polar residues" evidence="1">
    <location>
        <begin position="311"/>
        <end position="326"/>
    </location>
</feature>
<feature type="compositionally biased region" description="Polar residues" evidence="1">
    <location>
        <begin position="1"/>
        <end position="43"/>
    </location>
</feature>
<protein>
    <submittedName>
        <fullName evidence="2">Uncharacterized protein</fullName>
    </submittedName>
</protein>
<name>G3AS01_SPAPN</name>
<evidence type="ECO:0000313" key="3">
    <source>
        <dbReference type="Proteomes" id="UP000000709"/>
    </source>
</evidence>
<dbReference type="HOGENOM" id="CLU_058068_0_0_1"/>
<dbReference type="KEGG" id="spaa:SPAPADRAFT_62460"/>
<dbReference type="GeneID" id="18874328"/>
<organism evidence="3">
    <name type="scientific">Spathaspora passalidarum (strain NRRL Y-27907 / 11-Y1)</name>
    <dbReference type="NCBI Taxonomy" id="619300"/>
    <lineage>
        <taxon>Eukaryota</taxon>
        <taxon>Fungi</taxon>
        <taxon>Dikarya</taxon>
        <taxon>Ascomycota</taxon>
        <taxon>Saccharomycotina</taxon>
        <taxon>Pichiomycetes</taxon>
        <taxon>Debaryomycetaceae</taxon>
        <taxon>Spathaspora</taxon>
    </lineage>
</organism>
<keyword evidence="3" id="KW-1185">Reference proteome</keyword>
<feature type="compositionally biased region" description="Low complexity" evidence="1">
    <location>
        <begin position="44"/>
        <end position="53"/>
    </location>
</feature>
<evidence type="ECO:0000256" key="1">
    <source>
        <dbReference type="SAM" id="MobiDB-lite"/>
    </source>
</evidence>
<dbReference type="AlphaFoldDB" id="G3AS01"/>
<reference evidence="2 3" key="1">
    <citation type="journal article" date="2011" name="Proc. Natl. Acad. Sci. U.S.A.">
        <title>Comparative genomics of xylose-fermenting fungi for enhanced biofuel production.</title>
        <authorList>
            <person name="Wohlbach D.J."/>
            <person name="Kuo A."/>
            <person name="Sato T.K."/>
            <person name="Potts K.M."/>
            <person name="Salamov A.A."/>
            <person name="LaButti K.M."/>
            <person name="Sun H."/>
            <person name="Clum A."/>
            <person name="Pangilinan J.L."/>
            <person name="Lindquist E.A."/>
            <person name="Lucas S."/>
            <person name="Lapidus A."/>
            <person name="Jin M."/>
            <person name="Gunawan C."/>
            <person name="Balan V."/>
            <person name="Dale B.E."/>
            <person name="Jeffries T.W."/>
            <person name="Zinkel R."/>
            <person name="Barry K.W."/>
            <person name="Grigoriev I.V."/>
            <person name="Gasch A.P."/>
        </authorList>
    </citation>
    <scope>NUCLEOTIDE SEQUENCE [LARGE SCALE GENOMIC DNA]</scope>
    <source>
        <strain evidence="3">NRRL Y-27907 / 11-Y1</strain>
    </source>
</reference>
<dbReference type="eggNOG" id="ENOG502T156">
    <property type="taxonomic scope" value="Eukaryota"/>
</dbReference>
<proteinExistence type="predicted"/>
<dbReference type="Proteomes" id="UP000000709">
    <property type="component" value="Unassembled WGS sequence"/>
</dbReference>
<gene>
    <name evidence="2" type="ORF">SPAPADRAFT_62460</name>
</gene>
<dbReference type="EMBL" id="GL996503">
    <property type="protein sequence ID" value="EGW31850.1"/>
    <property type="molecule type" value="Genomic_DNA"/>
</dbReference>